<dbReference type="Gene3D" id="3.40.50.620">
    <property type="entry name" value="HUPs"/>
    <property type="match status" value="2"/>
</dbReference>
<dbReference type="Proteomes" id="UP000002774">
    <property type="component" value="Chromosome"/>
</dbReference>
<dbReference type="OrthoDB" id="9788959at2"/>
<dbReference type="HOGENOM" id="CLU_049301_2_4_10"/>
<evidence type="ECO:0000256" key="1">
    <source>
        <dbReference type="ARBA" id="ARBA00008791"/>
    </source>
</evidence>
<dbReference type="AlphaFoldDB" id="H1YBC3"/>
<dbReference type="SUPFAM" id="SSF52402">
    <property type="entry name" value="Adenine nucleotide alpha hydrolases-like"/>
    <property type="match status" value="2"/>
</dbReference>
<dbReference type="InterPro" id="IPR006016">
    <property type="entry name" value="UspA"/>
</dbReference>
<dbReference type="Pfam" id="PF00582">
    <property type="entry name" value="Usp"/>
    <property type="match status" value="1"/>
</dbReference>
<dbReference type="PANTHER" id="PTHR46268">
    <property type="entry name" value="STRESS RESPONSE PROTEIN NHAX"/>
    <property type="match status" value="1"/>
</dbReference>
<dbReference type="EMBL" id="CM001403">
    <property type="protein sequence ID" value="EHQ31177.1"/>
    <property type="molecule type" value="Genomic_DNA"/>
</dbReference>
<dbReference type="InterPro" id="IPR006015">
    <property type="entry name" value="Universal_stress_UspA"/>
</dbReference>
<gene>
    <name evidence="3" type="ORF">Mucpa_7134</name>
</gene>
<dbReference type="InterPro" id="IPR014729">
    <property type="entry name" value="Rossmann-like_a/b/a_fold"/>
</dbReference>
<dbReference type="STRING" id="714943.Mucpa_7134"/>
<dbReference type="RefSeq" id="WP_008513441.1">
    <property type="nucleotide sequence ID" value="NZ_CM001403.1"/>
</dbReference>
<dbReference type="PANTHER" id="PTHR46268:SF6">
    <property type="entry name" value="UNIVERSAL STRESS PROTEIN UP12"/>
    <property type="match status" value="1"/>
</dbReference>
<dbReference type="eggNOG" id="COG0589">
    <property type="taxonomic scope" value="Bacteria"/>
</dbReference>
<proteinExistence type="inferred from homology"/>
<sequence length="285" mass="31577">MKTLLFPTDFSATSMHAIEYGYHLAKQIKADVILCNAFILPAEVPQSGLVGLPIDDYDKLVEENEVEIAKIKTHLECINDGEVFKPSITFFNEVGSVADVVSHIATEKKCDLVVSGTHQPGWGTILIGNHSKILIDCIHKPLLLVPLSAKIKIPRRIAFATDFKHPEDDLELACSIVPMAASLEAEIYITHVYNIKHVDQNIPDRMAQFVNYCANKTQYPFIYASIINNDQPISGFDKLCADGDVDLLVMVHRPHSLFSALFNGSCTQKMAAHINIPLLVLPSLK</sequence>
<dbReference type="PRINTS" id="PR01438">
    <property type="entry name" value="UNVRSLSTRESS"/>
</dbReference>
<protein>
    <submittedName>
        <fullName evidence="3">UspA domain-containing protein</fullName>
    </submittedName>
</protein>
<dbReference type="CDD" id="cd00293">
    <property type="entry name" value="USP-like"/>
    <property type="match status" value="1"/>
</dbReference>
<evidence type="ECO:0000313" key="3">
    <source>
        <dbReference type="EMBL" id="EHQ31177.1"/>
    </source>
</evidence>
<evidence type="ECO:0000313" key="4">
    <source>
        <dbReference type="Proteomes" id="UP000002774"/>
    </source>
</evidence>
<comment type="similarity">
    <text evidence="1">Belongs to the universal stress protein A family.</text>
</comment>
<organism evidence="3 4">
    <name type="scientific">Mucilaginibacter paludis DSM 18603</name>
    <dbReference type="NCBI Taxonomy" id="714943"/>
    <lineage>
        <taxon>Bacteria</taxon>
        <taxon>Pseudomonadati</taxon>
        <taxon>Bacteroidota</taxon>
        <taxon>Sphingobacteriia</taxon>
        <taxon>Sphingobacteriales</taxon>
        <taxon>Sphingobacteriaceae</taxon>
        <taxon>Mucilaginibacter</taxon>
    </lineage>
</organism>
<reference evidence="3" key="1">
    <citation type="submission" date="2011-09" db="EMBL/GenBank/DDBJ databases">
        <title>The permanent draft genome of Mucilaginibacter paludis DSM 18603.</title>
        <authorList>
            <consortium name="US DOE Joint Genome Institute (JGI-PGF)"/>
            <person name="Lucas S."/>
            <person name="Han J."/>
            <person name="Lapidus A."/>
            <person name="Bruce D."/>
            <person name="Goodwin L."/>
            <person name="Pitluck S."/>
            <person name="Peters L."/>
            <person name="Kyrpides N."/>
            <person name="Mavromatis K."/>
            <person name="Ivanova N."/>
            <person name="Mikhailova N."/>
            <person name="Held B."/>
            <person name="Detter J.C."/>
            <person name="Tapia R."/>
            <person name="Han C."/>
            <person name="Land M."/>
            <person name="Hauser L."/>
            <person name="Markowitz V."/>
            <person name="Cheng J.-F."/>
            <person name="Hugenholtz P."/>
            <person name="Woyke T."/>
            <person name="Wu D."/>
            <person name="Tindall B."/>
            <person name="Brambilla E."/>
            <person name="Klenk H.-P."/>
            <person name="Eisen J.A."/>
        </authorList>
    </citation>
    <scope>NUCLEOTIDE SEQUENCE [LARGE SCALE GENOMIC DNA]</scope>
    <source>
        <strain evidence="3">DSM 18603</strain>
    </source>
</reference>
<evidence type="ECO:0000259" key="2">
    <source>
        <dbReference type="Pfam" id="PF00582"/>
    </source>
</evidence>
<keyword evidence="4" id="KW-1185">Reference proteome</keyword>
<feature type="domain" description="UspA" evidence="2">
    <location>
        <begin position="1"/>
        <end position="146"/>
    </location>
</feature>
<name>H1YBC3_9SPHI</name>
<accession>H1YBC3</accession>